<keyword evidence="3" id="KW-1185">Reference proteome</keyword>
<sequence>MLSIPKTTPLAPVPTLIKFPSFSVPAEQPAVAPAVAPAIALAPIPGPEATALSTLIDRASAITSKELSVANSLGFPLTSLASFIEDEDDELDLDLEEFLNPPPKNKGKAKAAPAPCRLLADGMKKELAEAVEDRGLVADHTEGASCAPAAPIDAQNLSSIITALKKHGENSAAMMSAIHLTIARLEQLEHRAASVTVISSIQATLGSHDHMLKTILSRLSATSDSAPPAPSRNEAAAINAPVANDDAHIHAMVQDIVNQNGKRGREGDADGALPKRQELVNIPPPLSSSPPSPPRLRHQRMPLPPSPRRPPPSPRTLHRLRLPRCHARPWAPLKGSLLTISAHGLKPTMCTARFSSRKGPDDDTAIIAFQAEAVAAWFVATWNANPRIGLAPPSFYSILFEYAVDGPLFFTLLCTRPKWVAPDLTPPLIPYFISITPTFYAPSGYCAPSHH</sequence>
<gene>
    <name evidence="2" type="ORF">B0H17DRAFT_1206245</name>
</gene>
<evidence type="ECO:0000256" key="1">
    <source>
        <dbReference type="SAM" id="MobiDB-lite"/>
    </source>
</evidence>
<name>A0AAD7D6X3_MYCRO</name>
<proteinExistence type="predicted"/>
<feature type="compositionally biased region" description="Basic and acidic residues" evidence="1">
    <location>
        <begin position="263"/>
        <end position="278"/>
    </location>
</feature>
<feature type="compositionally biased region" description="Pro residues" evidence="1">
    <location>
        <begin position="302"/>
        <end position="314"/>
    </location>
</feature>
<feature type="compositionally biased region" description="Pro residues" evidence="1">
    <location>
        <begin position="282"/>
        <end position="294"/>
    </location>
</feature>
<feature type="region of interest" description="Disordered" evidence="1">
    <location>
        <begin position="261"/>
        <end position="318"/>
    </location>
</feature>
<comment type="caution">
    <text evidence="2">The sequence shown here is derived from an EMBL/GenBank/DDBJ whole genome shotgun (WGS) entry which is preliminary data.</text>
</comment>
<accession>A0AAD7D6X3</accession>
<evidence type="ECO:0000313" key="2">
    <source>
        <dbReference type="EMBL" id="KAJ7679952.1"/>
    </source>
</evidence>
<reference evidence="2" key="1">
    <citation type="submission" date="2023-03" db="EMBL/GenBank/DDBJ databases">
        <title>Massive genome expansion in bonnet fungi (Mycena s.s.) driven by repeated elements and novel gene families across ecological guilds.</title>
        <authorList>
            <consortium name="Lawrence Berkeley National Laboratory"/>
            <person name="Harder C.B."/>
            <person name="Miyauchi S."/>
            <person name="Viragh M."/>
            <person name="Kuo A."/>
            <person name="Thoen E."/>
            <person name="Andreopoulos B."/>
            <person name="Lu D."/>
            <person name="Skrede I."/>
            <person name="Drula E."/>
            <person name="Henrissat B."/>
            <person name="Morin E."/>
            <person name="Kohler A."/>
            <person name="Barry K."/>
            <person name="LaButti K."/>
            <person name="Morin E."/>
            <person name="Salamov A."/>
            <person name="Lipzen A."/>
            <person name="Mereny Z."/>
            <person name="Hegedus B."/>
            <person name="Baldrian P."/>
            <person name="Stursova M."/>
            <person name="Weitz H."/>
            <person name="Taylor A."/>
            <person name="Grigoriev I.V."/>
            <person name="Nagy L.G."/>
            <person name="Martin F."/>
            <person name="Kauserud H."/>
        </authorList>
    </citation>
    <scope>NUCLEOTIDE SEQUENCE</scope>
    <source>
        <strain evidence="2">CBHHK067</strain>
    </source>
</reference>
<evidence type="ECO:0000313" key="3">
    <source>
        <dbReference type="Proteomes" id="UP001221757"/>
    </source>
</evidence>
<dbReference type="Proteomes" id="UP001221757">
    <property type="component" value="Unassembled WGS sequence"/>
</dbReference>
<protein>
    <submittedName>
        <fullName evidence="2">Uncharacterized protein</fullName>
    </submittedName>
</protein>
<dbReference type="EMBL" id="JARKIE010000125">
    <property type="protein sequence ID" value="KAJ7679952.1"/>
    <property type="molecule type" value="Genomic_DNA"/>
</dbReference>
<dbReference type="AlphaFoldDB" id="A0AAD7D6X3"/>
<organism evidence="2 3">
    <name type="scientific">Mycena rosella</name>
    <name type="common">Pink bonnet</name>
    <name type="synonym">Agaricus rosellus</name>
    <dbReference type="NCBI Taxonomy" id="1033263"/>
    <lineage>
        <taxon>Eukaryota</taxon>
        <taxon>Fungi</taxon>
        <taxon>Dikarya</taxon>
        <taxon>Basidiomycota</taxon>
        <taxon>Agaricomycotina</taxon>
        <taxon>Agaricomycetes</taxon>
        <taxon>Agaricomycetidae</taxon>
        <taxon>Agaricales</taxon>
        <taxon>Marasmiineae</taxon>
        <taxon>Mycenaceae</taxon>
        <taxon>Mycena</taxon>
    </lineage>
</organism>